<proteinExistence type="predicted"/>
<feature type="region of interest" description="Disordered" evidence="1">
    <location>
        <begin position="113"/>
        <end position="158"/>
    </location>
</feature>
<evidence type="ECO:0000256" key="1">
    <source>
        <dbReference type="SAM" id="MobiDB-lite"/>
    </source>
</evidence>
<sequence>MLRMKDVYAVPDRHIRYTATKAFFGTKMTEGSSVHTHGVKMLSLVEKLEDLKAGLNTDTYIDVIVQSLPPSYDPFIVNYNMNGLEKSIHELINMLVQYEATTHKSKPAVLVGEASTSKAKGKGARRWKRKKGKGTAVTTTASTGGAPPAARRERAKRR</sequence>
<dbReference type="EMBL" id="JACGWN010000014">
    <property type="protein sequence ID" value="KAL0405512.1"/>
    <property type="molecule type" value="Genomic_DNA"/>
</dbReference>
<name>A0AAW2TL53_9LAMI</name>
<accession>A0AAW2TL53</accession>
<protein>
    <submittedName>
        <fullName evidence="2">Uncharacterized protein</fullName>
    </submittedName>
</protein>
<evidence type="ECO:0000313" key="2">
    <source>
        <dbReference type="EMBL" id="KAL0405512.1"/>
    </source>
</evidence>
<feature type="compositionally biased region" description="Low complexity" evidence="1">
    <location>
        <begin position="134"/>
        <end position="149"/>
    </location>
</feature>
<dbReference type="Pfam" id="PF14223">
    <property type="entry name" value="Retrotran_gag_2"/>
    <property type="match status" value="1"/>
</dbReference>
<reference evidence="2" key="1">
    <citation type="submission" date="2020-06" db="EMBL/GenBank/DDBJ databases">
        <authorList>
            <person name="Li T."/>
            <person name="Hu X."/>
            <person name="Zhang T."/>
            <person name="Song X."/>
            <person name="Zhang H."/>
            <person name="Dai N."/>
            <person name="Sheng W."/>
            <person name="Hou X."/>
            <person name="Wei L."/>
        </authorList>
    </citation>
    <scope>NUCLEOTIDE SEQUENCE</scope>
    <source>
        <strain evidence="2">KEN1</strain>
        <tissue evidence="2">Leaf</tissue>
    </source>
</reference>
<organism evidence="2">
    <name type="scientific">Sesamum latifolium</name>
    <dbReference type="NCBI Taxonomy" id="2727402"/>
    <lineage>
        <taxon>Eukaryota</taxon>
        <taxon>Viridiplantae</taxon>
        <taxon>Streptophyta</taxon>
        <taxon>Embryophyta</taxon>
        <taxon>Tracheophyta</taxon>
        <taxon>Spermatophyta</taxon>
        <taxon>Magnoliopsida</taxon>
        <taxon>eudicotyledons</taxon>
        <taxon>Gunneridae</taxon>
        <taxon>Pentapetalae</taxon>
        <taxon>asterids</taxon>
        <taxon>lamiids</taxon>
        <taxon>Lamiales</taxon>
        <taxon>Pedaliaceae</taxon>
        <taxon>Sesamum</taxon>
    </lineage>
</organism>
<dbReference type="AlphaFoldDB" id="A0AAW2TL53"/>
<gene>
    <name evidence="2" type="ORF">Slati_3865100</name>
</gene>
<comment type="caution">
    <text evidence="2">The sequence shown here is derived from an EMBL/GenBank/DDBJ whole genome shotgun (WGS) entry which is preliminary data.</text>
</comment>
<reference evidence="2" key="2">
    <citation type="journal article" date="2024" name="Plant">
        <title>Genomic evolution and insights into agronomic trait innovations of Sesamum species.</title>
        <authorList>
            <person name="Miao H."/>
            <person name="Wang L."/>
            <person name="Qu L."/>
            <person name="Liu H."/>
            <person name="Sun Y."/>
            <person name="Le M."/>
            <person name="Wang Q."/>
            <person name="Wei S."/>
            <person name="Zheng Y."/>
            <person name="Lin W."/>
            <person name="Duan Y."/>
            <person name="Cao H."/>
            <person name="Xiong S."/>
            <person name="Wang X."/>
            <person name="Wei L."/>
            <person name="Li C."/>
            <person name="Ma Q."/>
            <person name="Ju M."/>
            <person name="Zhao R."/>
            <person name="Li G."/>
            <person name="Mu C."/>
            <person name="Tian Q."/>
            <person name="Mei H."/>
            <person name="Zhang T."/>
            <person name="Gao T."/>
            <person name="Zhang H."/>
        </authorList>
    </citation>
    <scope>NUCLEOTIDE SEQUENCE</scope>
    <source>
        <strain evidence="2">KEN1</strain>
    </source>
</reference>
<feature type="compositionally biased region" description="Basic residues" evidence="1">
    <location>
        <begin position="119"/>
        <end position="133"/>
    </location>
</feature>